<keyword evidence="5" id="KW-1185">Reference proteome</keyword>
<dbReference type="RefSeq" id="XP_049265327.1">
    <property type="nucleotide sequence ID" value="XM_049405055.1"/>
</dbReference>
<dbReference type="PANTHER" id="PTHR46093:SF18">
    <property type="entry name" value="FIBRONECTIN TYPE-III DOMAIN-CONTAINING PROTEIN"/>
    <property type="match status" value="1"/>
</dbReference>
<protein>
    <recommendedName>
        <fullName evidence="6">BTB domain-containing protein</fullName>
    </recommendedName>
</protein>
<keyword evidence="1" id="KW-0880">Kelch repeat</keyword>
<evidence type="ECO:0000256" key="3">
    <source>
        <dbReference type="SAM" id="MobiDB-lite"/>
    </source>
</evidence>
<dbReference type="OrthoDB" id="432528at2759"/>
<dbReference type="Proteomes" id="UP000694255">
    <property type="component" value="Unassembled WGS sequence"/>
</dbReference>
<dbReference type="GeneID" id="73468205"/>
<evidence type="ECO:0000256" key="2">
    <source>
        <dbReference type="ARBA" id="ARBA00022737"/>
    </source>
</evidence>
<comment type="caution">
    <text evidence="4">The sequence shown here is derived from an EMBL/GenBank/DDBJ whole genome shotgun (WGS) entry which is preliminary data.</text>
</comment>
<feature type="compositionally biased region" description="Low complexity" evidence="3">
    <location>
        <begin position="653"/>
        <end position="664"/>
    </location>
</feature>
<dbReference type="PANTHER" id="PTHR46093">
    <property type="entry name" value="ACYL-COA-BINDING DOMAIN-CONTAINING PROTEIN 5"/>
    <property type="match status" value="1"/>
</dbReference>
<dbReference type="Pfam" id="PF24681">
    <property type="entry name" value="Kelch_KLHDC2_KLHL20_DRC7"/>
    <property type="match status" value="1"/>
</dbReference>
<evidence type="ECO:0000256" key="1">
    <source>
        <dbReference type="ARBA" id="ARBA00022441"/>
    </source>
</evidence>
<evidence type="ECO:0008006" key="6">
    <source>
        <dbReference type="Google" id="ProtNLM"/>
    </source>
</evidence>
<dbReference type="AlphaFoldDB" id="A0A8J5R3X5"/>
<organism evidence="4 5">
    <name type="scientific">[Candida] subhashii</name>
    <dbReference type="NCBI Taxonomy" id="561895"/>
    <lineage>
        <taxon>Eukaryota</taxon>
        <taxon>Fungi</taxon>
        <taxon>Dikarya</taxon>
        <taxon>Ascomycota</taxon>
        <taxon>Saccharomycotina</taxon>
        <taxon>Pichiomycetes</taxon>
        <taxon>Debaryomycetaceae</taxon>
        <taxon>Spathaspora</taxon>
    </lineage>
</organism>
<accession>A0A8J5R3X5</accession>
<gene>
    <name evidence="4" type="ORF">J8A68_001404</name>
</gene>
<evidence type="ECO:0000313" key="4">
    <source>
        <dbReference type="EMBL" id="KAG7665095.1"/>
    </source>
</evidence>
<feature type="region of interest" description="Disordered" evidence="3">
    <location>
        <begin position="648"/>
        <end position="704"/>
    </location>
</feature>
<dbReference type="CDD" id="cd18186">
    <property type="entry name" value="BTB_POZ_ZBTB_KLHL-like"/>
    <property type="match status" value="1"/>
</dbReference>
<feature type="compositionally biased region" description="Polar residues" evidence="3">
    <location>
        <begin position="665"/>
        <end position="685"/>
    </location>
</feature>
<evidence type="ECO:0000313" key="5">
    <source>
        <dbReference type="Proteomes" id="UP000694255"/>
    </source>
</evidence>
<dbReference type="EMBL" id="JAGSYN010000053">
    <property type="protein sequence ID" value="KAG7665095.1"/>
    <property type="molecule type" value="Genomic_DNA"/>
</dbReference>
<proteinExistence type="predicted"/>
<keyword evidence="2" id="KW-0677">Repeat</keyword>
<name>A0A8J5R3X5_9ASCO</name>
<reference evidence="4 5" key="1">
    <citation type="journal article" date="2021" name="DNA Res.">
        <title>Genome analysis of Candida subhashii reveals its hybrid nature and dual mitochondrial genome conformations.</title>
        <authorList>
            <person name="Mixao V."/>
            <person name="Hegedusova E."/>
            <person name="Saus E."/>
            <person name="Pryszcz L.P."/>
            <person name="Cillingova A."/>
            <person name="Nosek J."/>
            <person name="Gabaldon T."/>
        </authorList>
    </citation>
    <scope>NUCLEOTIDE SEQUENCE [LARGE SCALE GENOMIC DNA]</scope>
    <source>
        <strain evidence="4 5">CBS 10753</strain>
    </source>
</reference>
<sequence>MEFTTTNQNPPSLHINSLTGSIPAFNVKSTIVPCKGTPYVFLYGGFDDSDALDSNVYLLNVETMKWEIDDKCSGLYREGHSAIYIGNGNILVFGGLPFEDEIPSDDELGIERNLRGNATTATGRPTSITASTSQNFRRDNLMMIYNVFDRKWIGPPDFALENAPTPRSRHACCLSQDGSKLYISGGMMKSKPLDDLYCYDLASGVWTGPVQFVSRFDHTMMIYNDRIFLFGGIDKDMNHVKSVIYYSFKTKTIGEISIFPRLDYIDLRNQEDELGGGSLDISDRDRIYINSGINPALCLMVCLPTWNSTSSGVDISYLNLDDFDSQTLFNPHNLREYFKRSHQQDIGVLTWRCACVNQEGKLYLFGKQERPVTQGSEFSTTELDSFQNTSRIDDDEIIANKLEYLLEIDLSDFGIPSYEQVLARKLALGNGGLANDFRRMLLQHEYTDFEIIALSNEDDRHKYQYTGNEISKGTNFKSIPVHKMILLARWPHFQRVISVGMNETIENKMFIPEPVHWIKGLIYYFYVGSVEFDIEFIEKEFTIVDYSGLLTLANLYELSELKVITLNKLFKMFDNFKESFLVDQKSDANVSMLLKIWRDLSYSNETVFLIKIIDLIKLHWNLITRSSAFSSMSKQEIVKLCQDSSDVPIQDRSPVGSVSIPSPSTRNSIEIEQQVSVPATPTRNAHSPFVISPIPQPNFGGLSD</sequence>